<dbReference type="SUPFAM" id="SSF51556">
    <property type="entry name" value="Metallo-dependent hydrolases"/>
    <property type="match status" value="1"/>
</dbReference>
<protein>
    <submittedName>
        <fullName evidence="2">Amidohydrolase</fullName>
    </submittedName>
</protein>
<reference evidence="2" key="2">
    <citation type="submission" date="2021-04" db="EMBL/GenBank/DDBJ databases">
        <authorList>
            <person name="Gilroy R."/>
        </authorList>
    </citation>
    <scope>NUCLEOTIDE SEQUENCE</scope>
    <source>
        <strain evidence="2">421</strain>
    </source>
</reference>
<dbReference type="InterPro" id="IPR013108">
    <property type="entry name" value="Amidohydro_3"/>
</dbReference>
<gene>
    <name evidence="2" type="ORF">IAA48_06550</name>
</gene>
<dbReference type="SUPFAM" id="SSF51338">
    <property type="entry name" value="Composite domain of metallo-dependent hydrolases"/>
    <property type="match status" value="1"/>
</dbReference>
<dbReference type="Gene3D" id="3.10.310.70">
    <property type="match status" value="1"/>
</dbReference>
<dbReference type="InterPro" id="IPR032466">
    <property type="entry name" value="Metal_Hydrolase"/>
</dbReference>
<dbReference type="AlphaFoldDB" id="A0A9D1UFQ9"/>
<reference evidence="2" key="1">
    <citation type="journal article" date="2021" name="PeerJ">
        <title>Extensive microbial diversity within the chicken gut microbiome revealed by metagenomics and culture.</title>
        <authorList>
            <person name="Gilroy R."/>
            <person name="Ravi A."/>
            <person name="Getino M."/>
            <person name="Pursley I."/>
            <person name="Horton D.L."/>
            <person name="Alikhan N.F."/>
            <person name="Baker D."/>
            <person name="Gharbi K."/>
            <person name="Hall N."/>
            <person name="Watson M."/>
            <person name="Adriaenssens E.M."/>
            <person name="Foster-Nyarko E."/>
            <person name="Jarju S."/>
            <person name="Secka A."/>
            <person name="Antonio M."/>
            <person name="Oren A."/>
            <person name="Chaudhuri R.R."/>
            <person name="La Ragione R."/>
            <person name="Hildebrand F."/>
            <person name="Pallen M.J."/>
        </authorList>
    </citation>
    <scope>NUCLEOTIDE SEQUENCE</scope>
    <source>
        <strain evidence="2">421</strain>
    </source>
</reference>
<organism evidence="2 3">
    <name type="scientific">Candidatus Eubacterium faecipullorum</name>
    <dbReference type="NCBI Taxonomy" id="2838571"/>
    <lineage>
        <taxon>Bacteria</taxon>
        <taxon>Bacillati</taxon>
        <taxon>Bacillota</taxon>
        <taxon>Clostridia</taxon>
        <taxon>Eubacteriales</taxon>
        <taxon>Eubacteriaceae</taxon>
        <taxon>Eubacterium</taxon>
    </lineage>
</organism>
<dbReference type="GO" id="GO:0016810">
    <property type="term" value="F:hydrolase activity, acting on carbon-nitrogen (but not peptide) bonds"/>
    <property type="evidence" value="ECO:0007669"/>
    <property type="project" value="InterPro"/>
</dbReference>
<dbReference type="CDD" id="cd01300">
    <property type="entry name" value="YtcJ_like"/>
    <property type="match status" value="1"/>
</dbReference>
<accession>A0A9D1UFQ9</accession>
<sequence length="526" mass="58347">MKTLIYGRIITMSEPLYADAVLVENGVIAAVGDKARLEKDYRPDQMVDLRGGVMIPGFIDPHSHFTQTAYALLQAELGGASDTEELKQKLNHYIAQNDVRPGEWILARGYDHNLFKDKKNPTLKQLDALAPENPLVIQHSSGHMGLFNSAALKALGVTAGTQPPPGGKIELENGSLTGYMEENAFFEYLKKTPQPEPGKIKKALIGAQQKYASYGITTVQDGMAVPEMLPLYKTLIDENMLFVDLVAYFDISAFEAVKKDLPDTVLRYKNRFKAGGVKIFLDGSPQGGTAWMKTPYSGTADHYGTQTMRDEEVLLAMNAAAKNRVQLIAHCNGDAACEQFLNCLEKAQGEAPQLKELRPVMIHAQFITQDQVRRAAELGVVLSFFAAHVYHWGDVHIDHFGFDRAKDISPAAWAEKYGAVFTMHQDSPVIEPDMIESLWCAVNRRTKRGRLLGEAQKTDMLSALRAVTVHAAYQYFEEDTKGSIEPGKAADFAVLSANPLETEPQKLRDIRVIKTIKNGRVIYESE</sequence>
<comment type="caution">
    <text evidence="2">The sequence shown here is derived from an EMBL/GenBank/DDBJ whole genome shotgun (WGS) entry which is preliminary data.</text>
</comment>
<evidence type="ECO:0000313" key="2">
    <source>
        <dbReference type="EMBL" id="HIW86142.1"/>
    </source>
</evidence>
<dbReference type="Pfam" id="PF07969">
    <property type="entry name" value="Amidohydro_3"/>
    <property type="match status" value="1"/>
</dbReference>
<evidence type="ECO:0000313" key="3">
    <source>
        <dbReference type="Proteomes" id="UP000824205"/>
    </source>
</evidence>
<dbReference type="Proteomes" id="UP000824205">
    <property type="component" value="Unassembled WGS sequence"/>
</dbReference>
<feature type="domain" description="Amidohydrolase 3" evidence="1">
    <location>
        <begin position="45"/>
        <end position="523"/>
    </location>
</feature>
<proteinExistence type="predicted"/>
<dbReference type="InterPro" id="IPR033932">
    <property type="entry name" value="YtcJ-like"/>
</dbReference>
<dbReference type="Gene3D" id="2.30.40.10">
    <property type="entry name" value="Urease, subunit C, domain 1"/>
    <property type="match status" value="1"/>
</dbReference>
<evidence type="ECO:0000259" key="1">
    <source>
        <dbReference type="Pfam" id="PF07969"/>
    </source>
</evidence>
<dbReference type="PANTHER" id="PTHR22642">
    <property type="entry name" value="IMIDAZOLONEPROPIONASE"/>
    <property type="match status" value="1"/>
</dbReference>
<dbReference type="PANTHER" id="PTHR22642:SF2">
    <property type="entry name" value="PROTEIN LONG AFTER FAR-RED 3"/>
    <property type="match status" value="1"/>
</dbReference>
<dbReference type="Gene3D" id="3.20.20.140">
    <property type="entry name" value="Metal-dependent hydrolases"/>
    <property type="match status" value="1"/>
</dbReference>
<dbReference type="InterPro" id="IPR011059">
    <property type="entry name" value="Metal-dep_hydrolase_composite"/>
</dbReference>
<dbReference type="EMBL" id="DXGE01000027">
    <property type="protein sequence ID" value="HIW86142.1"/>
    <property type="molecule type" value="Genomic_DNA"/>
</dbReference>
<name>A0A9D1UFQ9_9FIRM</name>